<accession>A0ACB8B3T9</accession>
<sequence>MAMDLVEHAAGLFAASYMFAEDDSAAGAAKRDAPTPSVDANVARDSTVEKRKLNDWLMSLSTCACDVMLTIKIPRPALRCQSFSNALLFALCER</sequence>
<proteinExistence type="predicted"/>
<evidence type="ECO:0000313" key="2">
    <source>
        <dbReference type="Proteomes" id="UP000790709"/>
    </source>
</evidence>
<comment type="caution">
    <text evidence="1">The sequence shown here is derived from an EMBL/GenBank/DDBJ whole genome shotgun (WGS) entry which is preliminary data.</text>
</comment>
<dbReference type="Proteomes" id="UP000790709">
    <property type="component" value="Unassembled WGS sequence"/>
</dbReference>
<name>A0ACB8B3T9_9AGAM</name>
<evidence type="ECO:0000313" key="1">
    <source>
        <dbReference type="EMBL" id="KAH7920210.1"/>
    </source>
</evidence>
<gene>
    <name evidence="1" type="ORF">BV22DRAFT_817828</name>
</gene>
<reference evidence="1" key="1">
    <citation type="journal article" date="2021" name="New Phytol.">
        <title>Evolutionary innovations through gain and loss of genes in the ectomycorrhizal Boletales.</title>
        <authorList>
            <person name="Wu G."/>
            <person name="Miyauchi S."/>
            <person name="Morin E."/>
            <person name="Kuo A."/>
            <person name="Drula E."/>
            <person name="Varga T."/>
            <person name="Kohler A."/>
            <person name="Feng B."/>
            <person name="Cao Y."/>
            <person name="Lipzen A."/>
            <person name="Daum C."/>
            <person name="Hundley H."/>
            <person name="Pangilinan J."/>
            <person name="Johnson J."/>
            <person name="Barry K."/>
            <person name="LaButti K."/>
            <person name="Ng V."/>
            <person name="Ahrendt S."/>
            <person name="Min B."/>
            <person name="Choi I.G."/>
            <person name="Park H."/>
            <person name="Plett J.M."/>
            <person name="Magnuson J."/>
            <person name="Spatafora J.W."/>
            <person name="Nagy L.G."/>
            <person name="Henrissat B."/>
            <person name="Grigoriev I.V."/>
            <person name="Yang Z.L."/>
            <person name="Xu J."/>
            <person name="Martin F.M."/>
        </authorList>
    </citation>
    <scope>NUCLEOTIDE SEQUENCE</scope>
    <source>
        <strain evidence="1">KUC20120723A-06</strain>
    </source>
</reference>
<protein>
    <submittedName>
        <fullName evidence="1">Uncharacterized protein</fullName>
    </submittedName>
</protein>
<keyword evidence="2" id="KW-1185">Reference proteome</keyword>
<dbReference type="EMBL" id="MU266596">
    <property type="protein sequence ID" value="KAH7920210.1"/>
    <property type="molecule type" value="Genomic_DNA"/>
</dbReference>
<organism evidence="1 2">
    <name type="scientific">Leucogyrophana mollusca</name>
    <dbReference type="NCBI Taxonomy" id="85980"/>
    <lineage>
        <taxon>Eukaryota</taxon>
        <taxon>Fungi</taxon>
        <taxon>Dikarya</taxon>
        <taxon>Basidiomycota</taxon>
        <taxon>Agaricomycotina</taxon>
        <taxon>Agaricomycetes</taxon>
        <taxon>Agaricomycetidae</taxon>
        <taxon>Boletales</taxon>
        <taxon>Boletales incertae sedis</taxon>
        <taxon>Leucogyrophana</taxon>
    </lineage>
</organism>